<accession>A0A452I4Y8</accession>
<protein>
    <recommendedName>
        <fullName evidence="1">KRAB domain-containing protein</fullName>
    </recommendedName>
</protein>
<organism evidence="2 3">
    <name type="scientific">Gopherus agassizii</name>
    <name type="common">Agassiz's desert tortoise</name>
    <dbReference type="NCBI Taxonomy" id="38772"/>
    <lineage>
        <taxon>Eukaryota</taxon>
        <taxon>Metazoa</taxon>
        <taxon>Chordata</taxon>
        <taxon>Craniata</taxon>
        <taxon>Vertebrata</taxon>
        <taxon>Euteleostomi</taxon>
        <taxon>Archelosauria</taxon>
        <taxon>Testudinata</taxon>
        <taxon>Testudines</taxon>
        <taxon>Cryptodira</taxon>
        <taxon>Durocryptodira</taxon>
        <taxon>Testudinoidea</taxon>
        <taxon>Testudinidae</taxon>
        <taxon>Gopherus</taxon>
    </lineage>
</organism>
<dbReference type="Gene3D" id="6.10.140.140">
    <property type="match status" value="1"/>
</dbReference>
<dbReference type="PANTHER" id="PTHR23232:SF142">
    <property type="entry name" value="GASTRULA ZINC FINGER PROTEIN XLCGF57.1-LIKE-RELATED"/>
    <property type="match status" value="1"/>
</dbReference>
<dbReference type="Proteomes" id="UP000291020">
    <property type="component" value="Unassembled WGS sequence"/>
</dbReference>
<dbReference type="PANTHER" id="PTHR23232">
    <property type="entry name" value="KRAB DOMAIN C2H2 ZINC FINGER"/>
    <property type="match status" value="1"/>
</dbReference>
<dbReference type="AlphaFoldDB" id="A0A452I4Y8"/>
<reference evidence="2" key="2">
    <citation type="submission" date="2025-08" db="UniProtKB">
        <authorList>
            <consortium name="Ensembl"/>
        </authorList>
    </citation>
    <scope>IDENTIFICATION</scope>
</reference>
<evidence type="ECO:0000313" key="2">
    <source>
        <dbReference type="Ensembl" id="ENSGAGP00000022640.1"/>
    </source>
</evidence>
<evidence type="ECO:0000259" key="1">
    <source>
        <dbReference type="PROSITE" id="PS50805"/>
    </source>
</evidence>
<dbReference type="SMART" id="SM00349">
    <property type="entry name" value="KRAB"/>
    <property type="match status" value="1"/>
</dbReference>
<evidence type="ECO:0000313" key="3">
    <source>
        <dbReference type="Proteomes" id="UP000291020"/>
    </source>
</evidence>
<dbReference type="Pfam" id="PF01352">
    <property type="entry name" value="KRAB"/>
    <property type="match status" value="1"/>
</dbReference>
<dbReference type="GO" id="GO:0006355">
    <property type="term" value="P:regulation of DNA-templated transcription"/>
    <property type="evidence" value="ECO:0007669"/>
    <property type="project" value="InterPro"/>
</dbReference>
<dbReference type="Ensembl" id="ENSGAGT00000025793.1">
    <property type="protein sequence ID" value="ENSGAGP00000022640.1"/>
    <property type="gene ID" value="ENSGAGG00000016603.1"/>
</dbReference>
<dbReference type="SUPFAM" id="SSF109640">
    <property type="entry name" value="KRAB domain (Kruppel-associated box)"/>
    <property type="match status" value="1"/>
</dbReference>
<name>A0A452I4Y8_9SAUR</name>
<dbReference type="STRING" id="38772.ENSGAGP00000022640"/>
<dbReference type="PROSITE" id="PS50805">
    <property type="entry name" value="KRAB"/>
    <property type="match status" value="1"/>
</dbReference>
<reference evidence="3" key="1">
    <citation type="journal article" date="2017" name="PLoS ONE">
        <title>The Agassiz's desert tortoise genome provides a resource for the conservation of a threatened species.</title>
        <authorList>
            <person name="Tollis M."/>
            <person name="DeNardo D.F."/>
            <person name="Cornelius J.A."/>
            <person name="Dolby G.A."/>
            <person name="Edwards T."/>
            <person name="Henen B.T."/>
            <person name="Karl A.E."/>
            <person name="Murphy R.W."/>
            <person name="Kusumi K."/>
        </authorList>
    </citation>
    <scope>NUCLEOTIDE SEQUENCE [LARGE SCALE GENOMIC DNA]</scope>
</reference>
<dbReference type="InterPro" id="IPR001909">
    <property type="entry name" value="KRAB"/>
</dbReference>
<reference evidence="2" key="3">
    <citation type="submission" date="2025-09" db="UniProtKB">
        <authorList>
            <consortium name="Ensembl"/>
        </authorList>
    </citation>
    <scope>IDENTIFICATION</scope>
</reference>
<dbReference type="InterPro" id="IPR036051">
    <property type="entry name" value="KRAB_dom_sf"/>
</dbReference>
<proteinExistence type="predicted"/>
<feature type="domain" description="KRAB" evidence="1">
    <location>
        <begin position="44"/>
        <end position="120"/>
    </location>
</feature>
<keyword evidence="3" id="KW-1185">Reference proteome</keyword>
<dbReference type="InterPro" id="IPR050169">
    <property type="entry name" value="Krueppel_C2H2_ZnF"/>
</dbReference>
<dbReference type="CDD" id="cd07765">
    <property type="entry name" value="KRAB_A-box"/>
    <property type="match status" value="1"/>
</dbReference>
<sequence length="154" mass="17584">MARGPHLAHGTVFSELPAREASLGPSPAPSSLTTLPPSLRPSNVAFEDVALYFTREEWELLSQPEQQLYRDQMLRNYWTLVSPPPPMNIIILTVHLNNSLIPATTQPQSKLRRVIDVAVSEYKLNLPGRRWDEISSKDDLFHYSPAWDLLRFHL</sequence>